<feature type="domain" description="Quinate/shikimate 5-dehydrogenase/glutamyl-tRNA reductase" evidence="5">
    <location>
        <begin position="169"/>
        <end position="280"/>
    </location>
</feature>
<name>F8L3F5_SIMNZ</name>
<dbReference type="Gene3D" id="3.30.460.30">
    <property type="entry name" value="Glutamyl-tRNA reductase, N-terminal domain"/>
    <property type="match status" value="1"/>
</dbReference>
<comment type="function">
    <text evidence="4">Catalyzes the NADPH-dependent reduction of glutamyl-tRNA(Glu) to glutamate 1-semialdehyde (GSA).</text>
</comment>
<dbReference type="PROSITE" id="PS00747">
    <property type="entry name" value="GLUTR"/>
    <property type="match status" value="1"/>
</dbReference>
<dbReference type="RefSeq" id="WP_013944274.1">
    <property type="nucleotide sequence ID" value="NC_015713.1"/>
</dbReference>
<feature type="binding site" evidence="4">
    <location>
        <begin position="178"/>
        <end position="183"/>
    </location>
    <ligand>
        <name>NADP(+)</name>
        <dbReference type="ChEBI" id="CHEBI:58349"/>
    </ligand>
</feature>
<accession>F8L3F5</accession>
<evidence type="ECO:0000259" key="6">
    <source>
        <dbReference type="Pfam" id="PF05201"/>
    </source>
</evidence>
<feature type="domain" description="Glutamyl-tRNA reductase N-terminal" evidence="6">
    <location>
        <begin position="6"/>
        <end position="148"/>
    </location>
</feature>
<evidence type="ECO:0000313" key="8">
    <source>
        <dbReference type="Proteomes" id="UP000000496"/>
    </source>
</evidence>
<dbReference type="KEGG" id="sng:SNE_A19310"/>
<comment type="pathway">
    <text evidence="4">Porphyrin-containing compound metabolism; protoporphyrin-IX biosynthesis; 5-aminolevulinate from L-glutamyl-tRNA(Glu): step 1/2.</text>
</comment>
<dbReference type="GO" id="GO:0008883">
    <property type="term" value="F:glutamyl-tRNA reductase activity"/>
    <property type="evidence" value="ECO:0007669"/>
    <property type="project" value="UniProtKB-UniRule"/>
</dbReference>
<feature type="binding site" evidence="4">
    <location>
        <begin position="107"/>
        <end position="109"/>
    </location>
    <ligand>
        <name>substrate</name>
    </ligand>
</feature>
<organism evidence="7 8">
    <name type="scientific">Simkania negevensis (strain ATCC VR-1471 / DSM 27360 / Z)</name>
    <dbReference type="NCBI Taxonomy" id="331113"/>
    <lineage>
        <taxon>Bacteria</taxon>
        <taxon>Pseudomonadati</taxon>
        <taxon>Chlamydiota</taxon>
        <taxon>Chlamydiia</taxon>
        <taxon>Parachlamydiales</taxon>
        <taxon>Simkaniaceae</taxon>
        <taxon>Simkania</taxon>
    </lineage>
</organism>
<dbReference type="Pfam" id="PF01488">
    <property type="entry name" value="Shikimate_DH"/>
    <property type="match status" value="1"/>
</dbReference>
<dbReference type="UniPathway" id="UPA00251">
    <property type="reaction ID" value="UER00316"/>
</dbReference>
<comment type="catalytic activity">
    <reaction evidence="4">
        <text>(S)-4-amino-5-oxopentanoate + tRNA(Glu) + NADP(+) = L-glutamyl-tRNA(Glu) + NADPH + H(+)</text>
        <dbReference type="Rhea" id="RHEA:12344"/>
        <dbReference type="Rhea" id="RHEA-COMP:9663"/>
        <dbReference type="Rhea" id="RHEA-COMP:9680"/>
        <dbReference type="ChEBI" id="CHEBI:15378"/>
        <dbReference type="ChEBI" id="CHEBI:57501"/>
        <dbReference type="ChEBI" id="CHEBI:57783"/>
        <dbReference type="ChEBI" id="CHEBI:58349"/>
        <dbReference type="ChEBI" id="CHEBI:78442"/>
        <dbReference type="ChEBI" id="CHEBI:78520"/>
        <dbReference type="EC" id="1.2.1.70"/>
    </reaction>
</comment>
<protein>
    <recommendedName>
        <fullName evidence="4">Glutamyl-tRNA reductase</fullName>
        <shortName evidence="4">GluTR</shortName>
        <ecNumber evidence="4">1.2.1.70</ecNumber>
    </recommendedName>
</protein>
<proteinExistence type="inferred from homology"/>
<dbReference type="InterPro" id="IPR015895">
    <property type="entry name" value="4pyrrol_synth_GluRdtase_N"/>
</dbReference>
<dbReference type="GO" id="GO:0050661">
    <property type="term" value="F:NADP binding"/>
    <property type="evidence" value="ECO:0007669"/>
    <property type="project" value="InterPro"/>
</dbReference>
<dbReference type="Proteomes" id="UP000000496">
    <property type="component" value="Chromosome gsn.131"/>
</dbReference>
<feature type="binding site" evidence="4">
    <location>
        <position position="113"/>
    </location>
    <ligand>
        <name>substrate</name>
    </ligand>
</feature>
<feature type="site" description="Important for activity" evidence="4">
    <location>
        <position position="92"/>
    </location>
</feature>
<dbReference type="Pfam" id="PF05201">
    <property type="entry name" value="GlutR_N"/>
    <property type="match status" value="1"/>
</dbReference>
<dbReference type="PANTHER" id="PTHR43013">
    <property type="entry name" value="GLUTAMYL-TRNA REDUCTASE"/>
    <property type="match status" value="1"/>
</dbReference>
<keyword evidence="2 4" id="KW-0560">Oxidoreductase</keyword>
<feature type="binding site" evidence="4">
    <location>
        <position position="102"/>
    </location>
    <ligand>
        <name>substrate</name>
    </ligand>
</feature>
<dbReference type="SUPFAM" id="SSF51735">
    <property type="entry name" value="NAD(P)-binding Rossmann-fold domains"/>
    <property type="match status" value="1"/>
</dbReference>
<dbReference type="eggNOG" id="COG0373">
    <property type="taxonomic scope" value="Bacteria"/>
</dbReference>
<dbReference type="STRING" id="331113.SNE_A19310"/>
<dbReference type="InterPro" id="IPR006151">
    <property type="entry name" value="Shikm_DH/Glu-tRNA_Rdtase"/>
</dbReference>
<comment type="subunit">
    <text evidence="4">Homodimer.</text>
</comment>
<dbReference type="SUPFAM" id="SSF69742">
    <property type="entry name" value="Glutamyl tRNA-reductase catalytic, N-terminal domain"/>
    <property type="match status" value="1"/>
</dbReference>
<dbReference type="OrthoDB" id="110209at2"/>
<reference evidence="7 8" key="1">
    <citation type="journal article" date="2011" name="Mol. Biol. Evol.">
        <title>Unity in variety--the pan-genome of the Chlamydiae.</title>
        <authorList>
            <person name="Collingro A."/>
            <person name="Tischler P."/>
            <person name="Weinmaier T."/>
            <person name="Penz T."/>
            <person name="Heinz E."/>
            <person name="Brunham R.C."/>
            <person name="Read T.D."/>
            <person name="Bavoil P.M."/>
            <person name="Sachse K."/>
            <person name="Kahane S."/>
            <person name="Friedman M.G."/>
            <person name="Rattei T."/>
            <person name="Myers G.S."/>
            <person name="Horn M."/>
        </authorList>
    </citation>
    <scope>NUCLEOTIDE SEQUENCE [LARGE SCALE GENOMIC DNA]</scope>
    <source>
        <strain evidence="8">ATCC VR-1471 / Z</strain>
    </source>
</reference>
<feature type="binding site" evidence="4">
    <location>
        <begin position="45"/>
        <end position="48"/>
    </location>
    <ligand>
        <name>substrate</name>
    </ligand>
</feature>
<dbReference type="GO" id="GO:0019353">
    <property type="term" value="P:protoporphyrinogen IX biosynthetic process from glutamate"/>
    <property type="evidence" value="ECO:0007669"/>
    <property type="project" value="TreeGrafter"/>
</dbReference>
<dbReference type="EMBL" id="FR872582">
    <property type="protein sequence ID" value="CCB89808.1"/>
    <property type="molecule type" value="Genomic_DNA"/>
</dbReference>
<dbReference type="EC" id="1.2.1.70" evidence="4"/>
<comment type="miscellaneous">
    <text evidence="4">During catalysis, the active site Cys acts as a nucleophile attacking the alpha-carbonyl group of tRNA-bound glutamate with the formation of a thioester intermediate between enzyme and glutamate, and the concomitant release of tRNA(Glu). The thioester intermediate is finally reduced by direct hydride transfer from NADPH, to form the product GSA.</text>
</comment>
<gene>
    <name evidence="4 7" type="primary">hemA</name>
    <name evidence="7" type="ordered locus">SNE_A19310</name>
</gene>
<dbReference type="InterPro" id="IPR000343">
    <property type="entry name" value="4pyrrol_synth_GluRdtase"/>
</dbReference>
<dbReference type="InterPro" id="IPR018214">
    <property type="entry name" value="GluRdtase_CS"/>
</dbReference>
<dbReference type="InterPro" id="IPR036343">
    <property type="entry name" value="GluRdtase_N_sf"/>
</dbReference>
<evidence type="ECO:0000259" key="5">
    <source>
        <dbReference type="Pfam" id="PF01488"/>
    </source>
</evidence>
<comment type="domain">
    <text evidence="4">Possesses an unusual extended V-shaped dimeric structure with each monomer consisting of three distinct domains arranged along a curved 'spinal' alpha-helix. The N-terminal catalytic domain specifically recognizes the glutamate moiety of the substrate. The second domain is the NADPH-binding domain, and the third C-terminal domain is responsible for dimerization.</text>
</comment>
<evidence type="ECO:0000256" key="2">
    <source>
        <dbReference type="ARBA" id="ARBA00023002"/>
    </source>
</evidence>
<dbReference type="PANTHER" id="PTHR43013:SF1">
    <property type="entry name" value="GLUTAMYL-TRNA REDUCTASE"/>
    <property type="match status" value="1"/>
</dbReference>
<dbReference type="AlphaFoldDB" id="F8L3F5"/>
<feature type="active site" description="Nucleophile" evidence="4">
    <location>
        <position position="46"/>
    </location>
</feature>
<evidence type="ECO:0000256" key="4">
    <source>
        <dbReference type="HAMAP-Rule" id="MF_00087"/>
    </source>
</evidence>
<dbReference type="InterPro" id="IPR036291">
    <property type="entry name" value="NAD(P)-bd_dom_sf"/>
</dbReference>
<keyword evidence="1 4" id="KW-0521">NADP</keyword>
<evidence type="ECO:0000256" key="1">
    <source>
        <dbReference type="ARBA" id="ARBA00022857"/>
    </source>
</evidence>
<dbReference type="HAMAP" id="MF_00087">
    <property type="entry name" value="Glu_tRNA_reductase"/>
    <property type="match status" value="1"/>
</dbReference>
<sequence length="332" mass="37945">MQVGIIGINHFSSSLSQREKVAKVCRELFIAKQVSFPIQYVLLSTCNRTELYFSAPNLADAHSEILGLLREEIQDPFDQNLYSFFGSDCFLHLGRVISGMDSLIFGESDIQRQVKVSYESARIKRRLTPSLHYMFQKGLKIGKEIRTAVLPTQARLPATIYSLVDCLKIGKKKILFIGNSVINRGVMSYFLSKGCEDLTLCTRTDKTPFSSVKLEKWDVTKQWFKYDAVISGTYHGEYIIQGSSPKCEVALFDLGVPRNIDPTLAEHPQIRLYNIDDLGQMANQSKKTSEKEIQLCETMLEKIVHRQVDLFHRKQQSRWRYVSACEKLSILP</sequence>
<evidence type="ECO:0000313" key="7">
    <source>
        <dbReference type="EMBL" id="CCB89808.1"/>
    </source>
</evidence>
<dbReference type="Gene3D" id="3.40.50.720">
    <property type="entry name" value="NAD(P)-binding Rossmann-like Domain"/>
    <property type="match status" value="1"/>
</dbReference>
<evidence type="ECO:0000256" key="3">
    <source>
        <dbReference type="ARBA" id="ARBA00023244"/>
    </source>
</evidence>
<keyword evidence="3 4" id="KW-0627">Porphyrin biosynthesis</keyword>
<keyword evidence="8" id="KW-1185">Reference proteome</keyword>
<comment type="similarity">
    <text evidence="4">Belongs to the glutamyl-tRNA reductase family.</text>
</comment>
<dbReference type="HOGENOM" id="CLU_035113_1_0_0"/>